<organism evidence="4 5">
    <name type="scientific">Paraburkholderia edwinii</name>
    <dbReference type="NCBI Taxonomy" id="2861782"/>
    <lineage>
        <taxon>Bacteria</taxon>
        <taxon>Pseudomonadati</taxon>
        <taxon>Pseudomonadota</taxon>
        <taxon>Betaproteobacteria</taxon>
        <taxon>Burkholderiales</taxon>
        <taxon>Burkholderiaceae</taxon>
        <taxon>Paraburkholderia</taxon>
    </lineage>
</organism>
<dbReference type="NCBIfam" id="TIGR01414">
    <property type="entry name" value="autotrans_barl"/>
    <property type="match status" value="1"/>
</dbReference>
<dbReference type="InterPro" id="IPR006315">
    <property type="entry name" value="OM_autotransptr_brl_dom"/>
</dbReference>
<dbReference type="NCBIfam" id="TIGR02601">
    <property type="entry name" value="autotrns_rpt"/>
    <property type="match status" value="1"/>
</dbReference>
<evidence type="ECO:0000256" key="1">
    <source>
        <dbReference type="ARBA" id="ARBA00022729"/>
    </source>
</evidence>
<dbReference type="InterPro" id="IPR005546">
    <property type="entry name" value="Autotransporte_beta"/>
</dbReference>
<evidence type="ECO:0000313" key="5">
    <source>
        <dbReference type="Proteomes" id="UP000826462"/>
    </source>
</evidence>
<dbReference type="Proteomes" id="UP000826462">
    <property type="component" value="Chromosome 2"/>
</dbReference>
<dbReference type="RefSeq" id="WP_219802533.1">
    <property type="nucleotide sequence ID" value="NZ_CP080096.1"/>
</dbReference>
<dbReference type="InterPro" id="IPR043990">
    <property type="entry name" value="AC_1"/>
</dbReference>
<dbReference type="PANTHER" id="PTHR35037:SF3">
    <property type="entry name" value="C-TERMINAL REGION OF AIDA-LIKE PROTEIN"/>
    <property type="match status" value="1"/>
</dbReference>
<dbReference type="InterPro" id="IPR012332">
    <property type="entry name" value="Autotransporter_pectin_lyase_C"/>
</dbReference>
<dbReference type="Gene3D" id="2.160.20.20">
    <property type="match status" value="1"/>
</dbReference>
<dbReference type="PROSITE" id="PS51208">
    <property type="entry name" value="AUTOTRANSPORTER"/>
    <property type="match status" value="1"/>
</dbReference>
<keyword evidence="5" id="KW-1185">Reference proteome</keyword>
<proteinExistence type="predicted"/>
<feature type="signal peptide" evidence="2">
    <location>
        <begin position="1"/>
        <end position="37"/>
    </location>
</feature>
<dbReference type="Pfam" id="PF03797">
    <property type="entry name" value="Autotransporter"/>
    <property type="match status" value="1"/>
</dbReference>
<dbReference type="Pfam" id="PF12951">
    <property type="entry name" value="PATR"/>
    <property type="match status" value="2"/>
</dbReference>
<feature type="chain" id="PRO_5045934442" evidence="2">
    <location>
        <begin position="38"/>
        <end position="1000"/>
    </location>
</feature>
<evidence type="ECO:0000259" key="3">
    <source>
        <dbReference type="PROSITE" id="PS51208"/>
    </source>
</evidence>
<feature type="domain" description="Autotransporter" evidence="3">
    <location>
        <begin position="719"/>
        <end position="1000"/>
    </location>
</feature>
<dbReference type="SUPFAM" id="SSF103515">
    <property type="entry name" value="Autotransporter"/>
    <property type="match status" value="1"/>
</dbReference>
<gene>
    <name evidence="4" type="ORF">KZJ38_25395</name>
</gene>
<reference evidence="4 5" key="1">
    <citation type="submission" date="2021-07" db="EMBL/GenBank/DDBJ databases">
        <title>Paraburkholderia edwinii protects Aspergillus sp. from phenazines by acting as a toxin sponge.</title>
        <authorList>
            <person name="Dahlstrom K.M."/>
            <person name="Newman D.K."/>
        </authorList>
    </citation>
    <scope>NUCLEOTIDE SEQUENCE [LARGE SCALE GENOMIC DNA]</scope>
    <source>
        <strain evidence="4 5">Pe01</strain>
    </source>
</reference>
<evidence type="ECO:0000256" key="2">
    <source>
        <dbReference type="SAM" id="SignalP"/>
    </source>
</evidence>
<protein>
    <submittedName>
        <fullName evidence="4">Autotransporter outer membrane beta-barrel domain-containing protein</fullName>
    </submittedName>
</protein>
<dbReference type="PANTHER" id="PTHR35037">
    <property type="entry name" value="C-TERMINAL REGION OF AIDA-LIKE PROTEIN"/>
    <property type="match status" value="1"/>
</dbReference>
<dbReference type="InterPro" id="IPR011050">
    <property type="entry name" value="Pectin_lyase_fold/virulence"/>
</dbReference>
<dbReference type="SUPFAM" id="SSF51126">
    <property type="entry name" value="Pectin lyase-like"/>
    <property type="match status" value="1"/>
</dbReference>
<accession>A0ABX8V1S5</accession>
<keyword evidence="1 2" id="KW-0732">Signal</keyword>
<dbReference type="SMART" id="SM00869">
    <property type="entry name" value="Autotransporter"/>
    <property type="match status" value="1"/>
</dbReference>
<name>A0ABX8V1S5_9BURK</name>
<dbReference type="InterPro" id="IPR051551">
    <property type="entry name" value="Autotransporter_adhesion"/>
</dbReference>
<dbReference type="InterPro" id="IPR013425">
    <property type="entry name" value="Autotrns_rpt"/>
</dbReference>
<dbReference type="InterPro" id="IPR036709">
    <property type="entry name" value="Autotransporte_beta_dom_sf"/>
</dbReference>
<dbReference type="Gene3D" id="2.40.128.130">
    <property type="entry name" value="Autotransporter beta-domain"/>
    <property type="match status" value="1"/>
</dbReference>
<dbReference type="EMBL" id="CP080096">
    <property type="protein sequence ID" value="QYD73013.1"/>
    <property type="molecule type" value="Genomic_DNA"/>
</dbReference>
<sequence>MKKRAHRFQASQFHKTQFALSAFTLALAAAFPQTTLAQTVPVPTADSAATLQQAFIQDPAGSTVVLTAQINLVNSGSNITFFPGPVQGMTIDARAFPIVGLFSWGGSTLNTALVTLLGTYQGTNGTGSTSGSNALSVIHQTITNDGSITGGSSVSGNGGSAVSLSGGVFVNNGTITGGEALSATGNAGVGLGMAMAINGFVNLTNHGTIQGGNGNGRGGASGVSLGTIGGVVLTNDGTIRGGSDLLGTLAGGSALQIRASINGSNVISNSGTLIGGNDAAAIVSSGAFSLTNSGTIQAGAGHANAIQFTSGTGALTLELDAGSVIVGNVVANAASTSNALILGGNANDVFDISSIGAAAQYQNFNTFTKTGASTWALTGTGTTATPWTIQRGTLQIGNGGTSGSIIGDVTDNGTLAFDRSDAFSFDNLVTGTGSVNQVGTGTTIITAANAYSGGTNVLAGTLAVGDAAHTNASIGSGLTTVAAGATLGGYGTVSGAVNNGGTIAVGNALAAFAASNAGTLNIGGDLSNAGIVNLASSTGKAGNVLNVAGNYTGTNGQVVLNTLLNQGGAASQTDRLVVGGNVSGTTAIKVNQSGSGAATVGDGIQLVQVGGTSAANSFHLAAPIQTGALQYLLFQGGATDANDWYLRSQFAQQTAADSGAPGSTTAPPATSAAATGPIAYRPAVAGYTVTPLLNADYGYAMLGRLHERVGDVASLDAAQPAHSNGVWGRIGGQNVDADTGNRFSADERTFFAEFGKDWTLSRNANGGSTHAGATVSFGSTSATFADSVRSFAGLPDGTGSVETQAQSIGGYWTKYLPDGSYFDGVGQLTHYQNRYGDIFGDSGSQNGFGAGVSGEVGKPLALGSTGVAIEPQAQLLYQYLHLNHFDDGISDISSNTTNGLRGRIGFRIFKANLSNDSKTSTLTPYFTADVLHDFFSPGQTTVGGTSFDNELGKTWYDLGVGMTGSFGKSSEGYANVKYAHNFSGEYRRTVFAQVGYRYSW</sequence>
<dbReference type="Pfam" id="PF18883">
    <property type="entry name" value="AC_1"/>
    <property type="match status" value="1"/>
</dbReference>
<evidence type="ECO:0000313" key="4">
    <source>
        <dbReference type="EMBL" id="QYD73013.1"/>
    </source>
</evidence>
<dbReference type="CDD" id="cd01344">
    <property type="entry name" value="PL2_Passenger_AT"/>
    <property type="match status" value="1"/>
</dbReference>